<organism evidence="2 3">
    <name type="scientific">Coprococcus eutactus</name>
    <dbReference type="NCBI Taxonomy" id="33043"/>
    <lineage>
        <taxon>Bacteria</taxon>
        <taxon>Bacillati</taxon>
        <taxon>Bacillota</taxon>
        <taxon>Clostridia</taxon>
        <taxon>Lachnospirales</taxon>
        <taxon>Lachnospiraceae</taxon>
        <taxon>Coprococcus</taxon>
    </lineage>
</organism>
<feature type="transmembrane region" description="Helical" evidence="1">
    <location>
        <begin position="167"/>
        <end position="196"/>
    </location>
</feature>
<feature type="transmembrane region" description="Helical" evidence="1">
    <location>
        <begin position="37"/>
        <end position="61"/>
    </location>
</feature>
<evidence type="ECO:0000256" key="1">
    <source>
        <dbReference type="SAM" id="Phobius"/>
    </source>
</evidence>
<dbReference type="EMBL" id="BLYL01000003">
    <property type="protein sequence ID" value="GFO93740.1"/>
    <property type="molecule type" value="Genomic_DNA"/>
</dbReference>
<name>A0AAI9NY59_9FIRM</name>
<evidence type="ECO:0000313" key="3">
    <source>
        <dbReference type="Proteomes" id="UP000660047"/>
    </source>
</evidence>
<dbReference type="Pfam" id="PF06691">
    <property type="entry name" value="DUF1189"/>
    <property type="match status" value="1"/>
</dbReference>
<keyword evidence="1" id="KW-0472">Membrane</keyword>
<comment type="caution">
    <text evidence="2">The sequence shown here is derived from an EMBL/GenBank/DDBJ whole genome shotgun (WGS) entry which is preliminary data.</text>
</comment>
<evidence type="ECO:0000313" key="2">
    <source>
        <dbReference type="EMBL" id="GFO93740.1"/>
    </source>
</evidence>
<keyword evidence="1" id="KW-1133">Transmembrane helix</keyword>
<keyword evidence="1" id="KW-0812">Transmembrane</keyword>
<gene>
    <name evidence="2" type="ORF">COEU31_07860</name>
</gene>
<protein>
    <recommendedName>
        <fullName evidence="4">DUF1189 domain-containing protein</fullName>
    </recommendedName>
</protein>
<dbReference type="InterPro" id="IPR009574">
    <property type="entry name" value="DUF1189"/>
</dbReference>
<dbReference type="RefSeq" id="WP_055223314.1">
    <property type="nucleotide sequence ID" value="NZ_BLYL01000003.1"/>
</dbReference>
<feature type="transmembrane region" description="Helical" evidence="1">
    <location>
        <begin position="208"/>
        <end position="227"/>
    </location>
</feature>
<dbReference type="Proteomes" id="UP000660047">
    <property type="component" value="Unassembled WGS sequence"/>
</dbReference>
<proteinExistence type="predicted"/>
<reference evidence="2" key="1">
    <citation type="submission" date="2020-06" db="EMBL/GenBank/DDBJ databases">
        <title>Characterization of fructooligosaccharide metabolism and fructooligosaccharide-degrading enzymes in human commensal butyrate producers.</title>
        <authorList>
            <person name="Tanno H."/>
            <person name="Fujii T."/>
            <person name="Hirano K."/>
            <person name="Maeno S."/>
            <person name="Tonozuka T."/>
            <person name="Sakamoto M."/>
            <person name="Ohkuma M."/>
            <person name="Tochio T."/>
            <person name="Endo A."/>
        </authorList>
    </citation>
    <scope>NUCLEOTIDE SEQUENCE</scope>
    <source>
        <strain evidence="2">JCM 31265</strain>
    </source>
</reference>
<evidence type="ECO:0008006" key="4">
    <source>
        <dbReference type="Google" id="ProtNLM"/>
    </source>
</evidence>
<feature type="transmembrane region" description="Helical" evidence="1">
    <location>
        <begin position="233"/>
        <end position="254"/>
    </location>
</feature>
<accession>A0AAI9NY59</accession>
<sequence length="273" mass="30281">MEEQEENKKVTLLDQLSIAVSSPKNYKQLVKLKTGRLVWFVVIISFLLAFIEFGIDAIFWVGKVGGLRNLITNKIPAFTYHDNKLDMEHDMQLEIGNATLYINTENASVNLDSMETDGVYIAIGSENIVMGMVSDGKGYDYMETPLKYMFLPDGFNNSKLAALTPVFYMYMVIMFIAVMVASAGRQLLLALIFSIAGNRLARILNTGLSYGKVFTICVYAQTLAVFIMSVNTALGYLLSSFVVWIIALVVSMVFMNKAIGSYVSGDIPPGDVF</sequence>
<dbReference type="AlphaFoldDB" id="A0AAI9NY59"/>